<dbReference type="Pfam" id="PF00583">
    <property type="entry name" value="Acetyltransf_1"/>
    <property type="match status" value="1"/>
</dbReference>
<dbReference type="EC" id="2.3.1.128" evidence="4"/>
<dbReference type="InterPro" id="IPR000182">
    <property type="entry name" value="GNAT_dom"/>
</dbReference>
<name>A0A075H2D4_9ARCH</name>
<dbReference type="GO" id="GO:0004596">
    <property type="term" value="F:protein-N-terminal amino-acid acetyltransferase activity"/>
    <property type="evidence" value="ECO:0007669"/>
    <property type="project" value="InterPro"/>
</dbReference>
<protein>
    <submittedName>
        <fullName evidence="4">Ribosomal-protein-alanine acetyltransferase (RimI)</fullName>
        <ecNumber evidence="4">2.3.1.128</ecNumber>
    </submittedName>
</protein>
<dbReference type="EMBL" id="KF900888">
    <property type="protein sequence ID" value="AIF10336.1"/>
    <property type="molecule type" value="Genomic_DNA"/>
</dbReference>
<feature type="domain" description="N-acetyltransferase" evidence="3">
    <location>
        <begin position="11"/>
        <end position="165"/>
    </location>
</feature>
<accession>A0A075H2D4</accession>
<dbReference type="AlphaFoldDB" id="A0A075H2D4"/>
<dbReference type="CDD" id="cd04301">
    <property type="entry name" value="NAT_SF"/>
    <property type="match status" value="1"/>
</dbReference>
<dbReference type="Gene3D" id="3.40.630.30">
    <property type="match status" value="1"/>
</dbReference>
<organism evidence="4">
    <name type="scientific">uncultured marine thaumarchaeote KM3_45_A03</name>
    <dbReference type="NCBI Taxonomy" id="1456155"/>
    <lineage>
        <taxon>Archaea</taxon>
        <taxon>Nitrososphaerota</taxon>
        <taxon>environmental samples</taxon>
    </lineage>
</organism>
<dbReference type="PANTHER" id="PTHR23091">
    <property type="entry name" value="N-TERMINAL ACETYLTRANSFERASE"/>
    <property type="match status" value="1"/>
</dbReference>
<dbReference type="PROSITE" id="PS51186">
    <property type="entry name" value="GNAT"/>
    <property type="match status" value="1"/>
</dbReference>
<sequence>MQVILRQIEDCILRRCELSDIIPVMEINLKTLPEHYSDYFYESLLEELPEAFIVAEISNKIVGYIMCKIEHGFSNFKKLGFVKKGHVVSIAVIDEYRGKGFGSALVDEAIKGVKTIRCSELYLEVRCSNNDAVRLYEKLGFSIIHRLKAYYRDGEDAYVMAIDFTS</sequence>
<evidence type="ECO:0000256" key="2">
    <source>
        <dbReference type="ARBA" id="ARBA00023315"/>
    </source>
</evidence>
<proteinExistence type="predicted"/>
<dbReference type="GO" id="GO:0031415">
    <property type="term" value="C:NatA complex"/>
    <property type="evidence" value="ECO:0007669"/>
    <property type="project" value="InterPro"/>
</dbReference>
<evidence type="ECO:0000313" key="4">
    <source>
        <dbReference type="EMBL" id="AIF10336.1"/>
    </source>
</evidence>
<dbReference type="InterPro" id="IPR006464">
    <property type="entry name" value="AcTrfase_RimI/Ard1"/>
</dbReference>
<dbReference type="NCBIfam" id="TIGR01575">
    <property type="entry name" value="rimI"/>
    <property type="match status" value="1"/>
</dbReference>
<dbReference type="PANTHER" id="PTHR23091:SF4">
    <property type="entry name" value="N-TERMINAL AMINO-ACID N(ALPHA)-ACETYLTRANSFERASE NATA"/>
    <property type="match status" value="1"/>
</dbReference>
<keyword evidence="2 4" id="KW-0012">Acyltransferase</keyword>
<evidence type="ECO:0000259" key="3">
    <source>
        <dbReference type="PROSITE" id="PS51186"/>
    </source>
</evidence>
<keyword evidence="1 4" id="KW-0808">Transferase</keyword>
<dbReference type="InterPro" id="IPR016181">
    <property type="entry name" value="Acyl_CoA_acyltransferase"/>
</dbReference>
<dbReference type="SUPFAM" id="SSF55729">
    <property type="entry name" value="Acyl-CoA N-acyltransferases (Nat)"/>
    <property type="match status" value="1"/>
</dbReference>
<gene>
    <name evidence="4" type="primary">rimI</name>
</gene>
<dbReference type="InterPro" id="IPR045047">
    <property type="entry name" value="Ard1-like"/>
</dbReference>
<reference evidence="4" key="1">
    <citation type="journal article" date="2014" name="Genome Biol. Evol.">
        <title>Pangenome evidence for extensive interdomain horizontal transfer affecting lineage core and shell genes in uncultured planktonic thaumarchaeota and euryarchaeota.</title>
        <authorList>
            <person name="Deschamps P."/>
            <person name="Zivanovic Y."/>
            <person name="Moreira D."/>
            <person name="Rodriguez-Valera F."/>
            <person name="Lopez-Garcia P."/>
        </authorList>
    </citation>
    <scope>NUCLEOTIDE SEQUENCE</scope>
</reference>
<evidence type="ECO:0000256" key="1">
    <source>
        <dbReference type="ARBA" id="ARBA00022679"/>
    </source>
</evidence>